<dbReference type="PANTHER" id="PTHR47941">
    <property type="entry name" value="PENTATRICOPEPTIDE REPEAT-CONTAINING PROTEIN 3, MITOCHONDRIAL"/>
    <property type="match status" value="1"/>
</dbReference>
<dbReference type="InterPro" id="IPR011990">
    <property type="entry name" value="TPR-like_helical_dom_sf"/>
</dbReference>
<reference evidence="5" key="1">
    <citation type="journal article" date="2017" name="Plant J.">
        <title>The pomegranate (Punica granatum L.) genome and the genomics of punicalagin biosynthesis.</title>
        <authorList>
            <person name="Qin G."/>
            <person name="Xu C."/>
            <person name="Ming R."/>
            <person name="Tang H."/>
            <person name="Guyot R."/>
            <person name="Kramer E.M."/>
            <person name="Hu Y."/>
            <person name="Yi X."/>
            <person name="Qi Y."/>
            <person name="Xu X."/>
            <person name="Gao Z."/>
            <person name="Pan H."/>
            <person name="Jian J."/>
            <person name="Tian Y."/>
            <person name="Yue Z."/>
            <person name="Xu Y."/>
        </authorList>
    </citation>
    <scope>NUCLEOTIDE SEQUENCE [LARGE SCALE GENOMIC DNA]</scope>
    <source>
        <strain evidence="5">cv. Dabenzi</strain>
    </source>
</reference>
<dbReference type="AlphaFoldDB" id="A0A218WN25"/>
<dbReference type="InterPro" id="IPR002885">
    <property type="entry name" value="PPR_rpt"/>
</dbReference>
<keyword evidence="2" id="KW-0677">Repeat</keyword>
<evidence type="ECO:0000256" key="2">
    <source>
        <dbReference type="ARBA" id="ARBA00022737"/>
    </source>
</evidence>
<gene>
    <name evidence="4" type="ORF">CDL15_Pgr022284</name>
</gene>
<evidence type="ECO:0000256" key="3">
    <source>
        <dbReference type="PROSITE-ProRule" id="PRU00708"/>
    </source>
</evidence>
<dbReference type="NCBIfam" id="TIGR00756">
    <property type="entry name" value="PPR"/>
    <property type="match status" value="1"/>
</dbReference>
<evidence type="ECO:0000256" key="1">
    <source>
        <dbReference type="ARBA" id="ARBA00007626"/>
    </source>
</evidence>
<accession>A0A218WN25</accession>
<organism evidence="4 5">
    <name type="scientific">Punica granatum</name>
    <name type="common">Pomegranate</name>
    <dbReference type="NCBI Taxonomy" id="22663"/>
    <lineage>
        <taxon>Eukaryota</taxon>
        <taxon>Viridiplantae</taxon>
        <taxon>Streptophyta</taxon>
        <taxon>Embryophyta</taxon>
        <taxon>Tracheophyta</taxon>
        <taxon>Spermatophyta</taxon>
        <taxon>Magnoliopsida</taxon>
        <taxon>eudicotyledons</taxon>
        <taxon>Gunneridae</taxon>
        <taxon>Pentapetalae</taxon>
        <taxon>rosids</taxon>
        <taxon>malvids</taxon>
        <taxon>Myrtales</taxon>
        <taxon>Lythraceae</taxon>
        <taxon>Punica</taxon>
    </lineage>
</organism>
<proteinExistence type="inferred from homology"/>
<dbReference type="Gene3D" id="1.25.40.10">
    <property type="entry name" value="Tetratricopeptide repeat domain"/>
    <property type="match status" value="1"/>
</dbReference>
<dbReference type="Proteomes" id="UP000197138">
    <property type="component" value="Unassembled WGS sequence"/>
</dbReference>
<comment type="similarity">
    <text evidence="1">Belongs to the PPR family. P subfamily.</text>
</comment>
<sequence>MADSGLRPSSVTHDAIIEGLVRTGNWPLGCLKSGKAMAPRLNIVLYSRVIDGLFKEGRVDKACGLYNSMMRKGIRLGIFTYTTTLWFMDCALRDGGERLLLYVSR</sequence>
<name>A0A218WN25_PUNGR</name>
<comment type="caution">
    <text evidence="4">The sequence shown here is derived from an EMBL/GenBank/DDBJ whole genome shotgun (WGS) entry which is preliminary data.</text>
</comment>
<dbReference type="EMBL" id="MTKT01003937">
    <property type="protein sequence ID" value="OWM74013.1"/>
    <property type="molecule type" value="Genomic_DNA"/>
</dbReference>
<dbReference type="Pfam" id="PF13041">
    <property type="entry name" value="PPR_2"/>
    <property type="match status" value="1"/>
</dbReference>
<evidence type="ECO:0000313" key="5">
    <source>
        <dbReference type="Proteomes" id="UP000197138"/>
    </source>
</evidence>
<dbReference type="PROSITE" id="PS51375">
    <property type="entry name" value="PPR"/>
    <property type="match status" value="1"/>
</dbReference>
<protein>
    <recommendedName>
        <fullName evidence="6">Pentatricopeptide repeat-containing protein</fullName>
    </recommendedName>
</protein>
<evidence type="ECO:0000313" key="4">
    <source>
        <dbReference type="EMBL" id="OWM74013.1"/>
    </source>
</evidence>
<feature type="repeat" description="PPR" evidence="3">
    <location>
        <begin position="42"/>
        <end position="76"/>
    </location>
</feature>
<evidence type="ECO:0008006" key="6">
    <source>
        <dbReference type="Google" id="ProtNLM"/>
    </source>
</evidence>